<proteinExistence type="predicted"/>
<reference evidence="1 2" key="1">
    <citation type="journal article" date="2019" name="Sci. Rep.">
        <title>Orb-weaving spider Araneus ventricosus genome elucidates the spidroin gene catalogue.</title>
        <authorList>
            <person name="Kono N."/>
            <person name="Nakamura H."/>
            <person name="Ohtoshi R."/>
            <person name="Moran D.A.P."/>
            <person name="Shinohara A."/>
            <person name="Yoshida Y."/>
            <person name="Fujiwara M."/>
            <person name="Mori M."/>
            <person name="Tomita M."/>
            <person name="Arakawa K."/>
        </authorList>
    </citation>
    <scope>NUCLEOTIDE SEQUENCE [LARGE SCALE GENOMIC DNA]</scope>
</reference>
<name>A0A4Y2MN85_ARAVE</name>
<keyword evidence="2" id="KW-1185">Reference proteome</keyword>
<sequence length="124" mass="14470">MACFGQDNDSTIVLIVYKYEVERALRYPDPKPFNLTILKVLFVKYGPRSRTSKQAWLRHENTSYSPKRINIALKVCDSLSMLPQAEFYWFLLYSIPLIKGPHRKTLDATKAETREGKLLEKIVF</sequence>
<organism evidence="1 2">
    <name type="scientific">Araneus ventricosus</name>
    <name type="common">Orbweaver spider</name>
    <name type="synonym">Epeira ventricosa</name>
    <dbReference type="NCBI Taxonomy" id="182803"/>
    <lineage>
        <taxon>Eukaryota</taxon>
        <taxon>Metazoa</taxon>
        <taxon>Ecdysozoa</taxon>
        <taxon>Arthropoda</taxon>
        <taxon>Chelicerata</taxon>
        <taxon>Arachnida</taxon>
        <taxon>Araneae</taxon>
        <taxon>Araneomorphae</taxon>
        <taxon>Entelegynae</taxon>
        <taxon>Araneoidea</taxon>
        <taxon>Araneidae</taxon>
        <taxon>Araneus</taxon>
    </lineage>
</organism>
<dbReference type="AlphaFoldDB" id="A0A4Y2MN85"/>
<dbReference type="Proteomes" id="UP000499080">
    <property type="component" value="Unassembled WGS sequence"/>
</dbReference>
<comment type="caution">
    <text evidence="1">The sequence shown here is derived from an EMBL/GenBank/DDBJ whole genome shotgun (WGS) entry which is preliminary data.</text>
</comment>
<protein>
    <submittedName>
        <fullName evidence="1">Uncharacterized protein</fullName>
    </submittedName>
</protein>
<accession>A0A4Y2MN85</accession>
<dbReference type="EMBL" id="BGPR01007663">
    <property type="protein sequence ID" value="GBN28595.1"/>
    <property type="molecule type" value="Genomic_DNA"/>
</dbReference>
<gene>
    <name evidence="1" type="ORF">AVEN_49563_1</name>
</gene>
<evidence type="ECO:0000313" key="2">
    <source>
        <dbReference type="Proteomes" id="UP000499080"/>
    </source>
</evidence>
<evidence type="ECO:0000313" key="1">
    <source>
        <dbReference type="EMBL" id="GBN28595.1"/>
    </source>
</evidence>